<keyword evidence="4" id="KW-1185">Reference proteome</keyword>
<organism evidence="3 4">
    <name type="scientific">Steccherinum ochraceum</name>
    <dbReference type="NCBI Taxonomy" id="92696"/>
    <lineage>
        <taxon>Eukaryota</taxon>
        <taxon>Fungi</taxon>
        <taxon>Dikarya</taxon>
        <taxon>Basidiomycota</taxon>
        <taxon>Agaricomycotina</taxon>
        <taxon>Agaricomycetes</taxon>
        <taxon>Polyporales</taxon>
        <taxon>Steccherinaceae</taxon>
        <taxon>Steccherinum</taxon>
    </lineage>
</organism>
<evidence type="ECO:0000313" key="4">
    <source>
        <dbReference type="Proteomes" id="UP000292702"/>
    </source>
</evidence>
<sequence length="899" mass="101359">MPEDVPDVVDFAEEAADVLGPLPPKLPTHNLANSEPSTGAPTVLPPRYAESESSPQRQSMSEATRSESGYMDKDVKNYLKFHFRGTVYRHYPVHKFISQVWKLDIDELLSGLEDIEITLDHYKAYVDSKWAKVLSADKKELRTEGLAARAFTNLWNHIASQMPVSDAHDGLSFFNMEEKTVIGTFAMYKPDFLSGPWALGQKPDWLTTGDAAEMKKRLLQQKNRDLFMKVAQTRITPQQIRAAYLGKDVVSATIPTSKRKASEFSEEDGDDLPEPSSPTDDRRADPSYSPTPSSKAPKRAKKTHAALDKKMTFVEGDASVWTEPDNGATGSELSGPELQIAKYLNELISHGVRTYATGFLIQDYMMKLWYADRMGLVHTISFDMFREPWFLILVIAAHRYGTSHDFGLNPFVHLQDDTRILKDYNDATIILPSAISATLPPPAASVADKKAFDDGKPTSSGMSFKVELDEGRSINTAYGTVGRGTSVVPAAAVGDATKLCGSGRLVVKLSSPLESRKAEDQLIRVIRRTLNDRGDTSRYLKHIVDLKCSFSCDMDDEILSLPRSRMARSVEPDLRRCFRVLVMPEYLPLERLSTPEELHKIMSDVVTGHHWVFVTSNILHCDVSHGNIMFYYEVVDGVKTVVGVMTDWDLAALLEGDGVMVLDSEAPLPQQESQGSQSVHVSTSQADKKVLKEVELELGADEDPQRARARYRTGTGPFMAVDLLETGAAPRHQYRHDLESFFWVLVWFCAVFNPDTHRVGMIPSWHRRNLVDVGTVKRAFLEQEDYLKQVFAKTHPSFERFTETTIYYLRENFCNVNEESHKAKQRIGRYFGWKAKLGKDRNAKRNMKESLREVIEARKHLRDMITYEHFMAHLGRVVAEDEDPSDDDDDDDDDGEALV</sequence>
<accession>A0A4R0R6Y5</accession>
<dbReference type="EMBL" id="RWJN01000400">
    <property type="protein sequence ID" value="TCD62123.1"/>
    <property type="molecule type" value="Genomic_DNA"/>
</dbReference>
<feature type="domain" description="Fungal-type protein kinase" evidence="2">
    <location>
        <begin position="326"/>
        <end position="749"/>
    </location>
</feature>
<dbReference type="InterPro" id="IPR040976">
    <property type="entry name" value="Pkinase_fungal"/>
</dbReference>
<protein>
    <recommendedName>
        <fullName evidence="2">Fungal-type protein kinase domain-containing protein</fullName>
    </recommendedName>
</protein>
<feature type="region of interest" description="Disordered" evidence="1">
    <location>
        <begin position="19"/>
        <end position="67"/>
    </location>
</feature>
<dbReference type="Proteomes" id="UP000292702">
    <property type="component" value="Unassembled WGS sequence"/>
</dbReference>
<comment type="caution">
    <text evidence="3">The sequence shown here is derived from an EMBL/GenBank/DDBJ whole genome shotgun (WGS) entry which is preliminary data.</text>
</comment>
<dbReference type="PANTHER" id="PTHR38248">
    <property type="entry name" value="FUNK1 6"/>
    <property type="match status" value="1"/>
</dbReference>
<feature type="compositionally biased region" description="Acidic residues" evidence="1">
    <location>
        <begin position="880"/>
        <end position="899"/>
    </location>
</feature>
<dbReference type="Pfam" id="PF17667">
    <property type="entry name" value="Pkinase_fungal"/>
    <property type="match status" value="1"/>
</dbReference>
<feature type="compositionally biased region" description="Polar residues" evidence="1">
    <location>
        <begin position="51"/>
        <end position="67"/>
    </location>
</feature>
<feature type="compositionally biased region" description="Acidic residues" evidence="1">
    <location>
        <begin position="264"/>
        <end position="273"/>
    </location>
</feature>
<evidence type="ECO:0000313" key="3">
    <source>
        <dbReference type="EMBL" id="TCD62123.1"/>
    </source>
</evidence>
<dbReference type="AlphaFoldDB" id="A0A4R0R6Y5"/>
<proteinExistence type="predicted"/>
<gene>
    <name evidence="3" type="ORF">EIP91_007460</name>
</gene>
<dbReference type="PANTHER" id="PTHR38248:SF2">
    <property type="entry name" value="FUNK1 11"/>
    <property type="match status" value="1"/>
</dbReference>
<feature type="region of interest" description="Disordered" evidence="1">
    <location>
        <begin position="878"/>
        <end position="899"/>
    </location>
</feature>
<evidence type="ECO:0000259" key="2">
    <source>
        <dbReference type="Pfam" id="PF17667"/>
    </source>
</evidence>
<dbReference type="InterPro" id="IPR011009">
    <property type="entry name" value="Kinase-like_dom_sf"/>
</dbReference>
<feature type="compositionally biased region" description="Polar residues" evidence="1">
    <location>
        <begin position="30"/>
        <end position="40"/>
    </location>
</feature>
<name>A0A4R0R6Y5_9APHY</name>
<dbReference type="STRING" id="92696.A0A4R0R6Y5"/>
<dbReference type="OrthoDB" id="2799233at2759"/>
<evidence type="ECO:0000256" key="1">
    <source>
        <dbReference type="SAM" id="MobiDB-lite"/>
    </source>
</evidence>
<dbReference type="SUPFAM" id="SSF56112">
    <property type="entry name" value="Protein kinase-like (PK-like)"/>
    <property type="match status" value="1"/>
</dbReference>
<reference evidence="3 4" key="1">
    <citation type="submission" date="2018-11" db="EMBL/GenBank/DDBJ databases">
        <title>Genome assembly of Steccherinum ochraceum LE-BIN_3174, the white-rot fungus of the Steccherinaceae family (The Residual Polyporoid clade, Polyporales, Basidiomycota).</title>
        <authorList>
            <person name="Fedorova T.V."/>
            <person name="Glazunova O.A."/>
            <person name="Landesman E.O."/>
            <person name="Moiseenko K.V."/>
            <person name="Psurtseva N.V."/>
            <person name="Savinova O.S."/>
            <person name="Shakhova N.V."/>
            <person name="Tyazhelova T.V."/>
            <person name="Vasina D.V."/>
        </authorList>
    </citation>
    <scope>NUCLEOTIDE SEQUENCE [LARGE SCALE GENOMIC DNA]</scope>
    <source>
        <strain evidence="3 4">LE-BIN_3174</strain>
    </source>
</reference>
<feature type="region of interest" description="Disordered" evidence="1">
    <location>
        <begin position="257"/>
        <end position="302"/>
    </location>
</feature>